<feature type="non-terminal residue" evidence="2">
    <location>
        <position position="1"/>
    </location>
</feature>
<feature type="compositionally biased region" description="Basic and acidic residues" evidence="1">
    <location>
        <begin position="190"/>
        <end position="203"/>
    </location>
</feature>
<evidence type="ECO:0000313" key="2">
    <source>
        <dbReference type="EMBL" id="CAB4015829.1"/>
    </source>
</evidence>
<sequence length="203" mass="23029">MADSLQSQKGLQNFIQEPSEFYARPSEFCANCGKSRVSNAKYCHNCGSKVSESNAKEVSTPKENGESSGGDAKVTETTSGRMSFAQFRAHKEEDRAKHFTKKNGKRFKLDIKDVIKNEEKKFYCLLYADKTKAESLPGSDEPFTLQRYKEEIGKPYSKIVLYLCRWAEYYSARLNELYSSGNENSDADESVEKQVENKDSSQT</sequence>
<protein>
    <submittedName>
        <fullName evidence="2">Uncharacterized protein</fullName>
    </submittedName>
</protein>
<accession>A0A7D9EUD7</accession>
<organism evidence="2 3">
    <name type="scientific">Paramuricea clavata</name>
    <name type="common">Red gorgonian</name>
    <name type="synonym">Violescent sea-whip</name>
    <dbReference type="NCBI Taxonomy" id="317549"/>
    <lineage>
        <taxon>Eukaryota</taxon>
        <taxon>Metazoa</taxon>
        <taxon>Cnidaria</taxon>
        <taxon>Anthozoa</taxon>
        <taxon>Octocorallia</taxon>
        <taxon>Malacalcyonacea</taxon>
        <taxon>Plexauridae</taxon>
        <taxon>Paramuricea</taxon>
    </lineage>
</organism>
<name>A0A7D9EUD7_PARCT</name>
<dbReference type="Proteomes" id="UP001152795">
    <property type="component" value="Unassembled WGS sequence"/>
</dbReference>
<dbReference type="OrthoDB" id="5990323at2759"/>
<reference evidence="2" key="1">
    <citation type="submission" date="2020-04" db="EMBL/GenBank/DDBJ databases">
        <authorList>
            <person name="Alioto T."/>
            <person name="Alioto T."/>
            <person name="Gomez Garrido J."/>
        </authorList>
    </citation>
    <scope>NUCLEOTIDE SEQUENCE</scope>
    <source>
        <strain evidence="2">A484AB</strain>
    </source>
</reference>
<evidence type="ECO:0000256" key="1">
    <source>
        <dbReference type="SAM" id="MobiDB-lite"/>
    </source>
</evidence>
<feature type="region of interest" description="Disordered" evidence="1">
    <location>
        <begin position="50"/>
        <end position="75"/>
    </location>
</feature>
<gene>
    <name evidence="2" type="ORF">PACLA_8A060536</name>
</gene>
<comment type="caution">
    <text evidence="2">The sequence shown here is derived from an EMBL/GenBank/DDBJ whole genome shotgun (WGS) entry which is preliminary data.</text>
</comment>
<feature type="region of interest" description="Disordered" evidence="1">
    <location>
        <begin position="180"/>
        <end position="203"/>
    </location>
</feature>
<dbReference type="AlphaFoldDB" id="A0A7D9EUD7"/>
<keyword evidence="3" id="KW-1185">Reference proteome</keyword>
<proteinExistence type="predicted"/>
<evidence type="ECO:0000313" key="3">
    <source>
        <dbReference type="Proteomes" id="UP001152795"/>
    </source>
</evidence>
<dbReference type="EMBL" id="CACRXK020008862">
    <property type="protein sequence ID" value="CAB4015829.1"/>
    <property type="molecule type" value="Genomic_DNA"/>
</dbReference>